<keyword evidence="4" id="KW-1185">Reference proteome</keyword>
<sequence>MRDGVAQPSDQVHWWRVLWKMKIPPKIRIFWWRVINNFMPSKAELKRRHVAKESFCEACGDPSESIYHVALECSYVRRFCEAVCDILGIKMPPLHPITWAKDIISEHRCSTSDANVIVCGVWSLWTGRNARAHGSSRQDPDAACPDLQAEYRLTVQQACPPRSIGQLNVVSNSSWINDFLVVVRHIAKMLDDLVCLDDKKEPRKPRVAEVWKSPDTGWAKVNTDGAFEAKTGKGAAGAILRNKRGETLAAEGRKYEHLADAVTAEALAARNGLLLAVAMGCNRVILELDNQTLANSLKATEHDRSSIADLWQEIQELGRSSLSFRISFVHQEANSAAHCCAKMPTVSESMWSTFGYAPDWLLGVVTKDFNSAMI</sequence>
<gene>
    <name evidence="3" type="ORF">EJB05_02576</name>
</gene>
<dbReference type="SUPFAM" id="SSF53098">
    <property type="entry name" value="Ribonuclease H-like"/>
    <property type="match status" value="1"/>
</dbReference>
<feature type="non-terminal residue" evidence="3">
    <location>
        <position position="1"/>
    </location>
</feature>
<dbReference type="AlphaFoldDB" id="A0A5J9WSQ1"/>
<dbReference type="InterPro" id="IPR044730">
    <property type="entry name" value="RNase_H-like_dom_plant"/>
</dbReference>
<accession>A0A5J9WSQ1</accession>
<reference evidence="3 4" key="1">
    <citation type="journal article" date="2019" name="Sci. Rep.">
        <title>A high-quality genome of Eragrostis curvula grass provides insights into Poaceae evolution and supports new strategies to enhance forage quality.</title>
        <authorList>
            <person name="Carballo J."/>
            <person name="Santos B.A.C.M."/>
            <person name="Zappacosta D."/>
            <person name="Garbus I."/>
            <person name="Selva J.P."/>
            <person name="Gallo C.A."/>
            <person name="Diaz A."/>
            <person name="Albertini E."/>
            <person name="Caccamo M."/>
            <person name="Echenique V."/>
        </authorList>
    </citation>
    <scope>NUCLEOTIDE SEQUENCE [LARGE SCALE GENOMIC DNA]</scope>
    <source>
        <strain evidence="4">cv. Victoria</strain>
        <tissue evidence="3">Leaf</tissue>
    </source>
</reference>
<dbReference type="Gene3D" id="3.30.420.10">
    <property type="entry name" value="Ribonuclease H-like superfamily/Ribonuclease H"/>
    <property type="match status" value="1"/>
</dbReference>
<dbReference type="Pfam" id="PF13456">
    <property type="entry name" value="RVT_3"/>
    <property type="match status" value="1"/>
</dbReference>
<dbReference type="OrthoDB" id="1906820at2759"/>
<dbReference type="Proteomes" id="UP000324897">
    <property type="component" value="Chromosome 6"/>
</dbReference>
<dbReference type="InterPro" id="IPR026960">
    <property type="entry name" value="RVT-Znf"/>
</dbReference>
<feature type="domain" description="Reverse transcriptase zinc-binding" evidence="2">
    <location>
        <begin position="8"/>
        <end position="78"/>
    </location>
</feature>
<feature type="domain" description="RNase H type-1" evidence="1">
    <location>
        <begin position="222"/>
        <end position="343"/>
    </location>
</feature>
<dbReference type="Pfam" id="PF13966">
    <property type="entry name" value="zf-RVT"/>
    <property type="match status" value="1"/>
</dbReference>
<dbReference type="EMBL" id="RWGY01000002">
    <property type="protein sequence ID" value="TVU51168.1"/>
    <property type="molecule type" value="Genomic_DNA"/>
</dbReference>
<dbReference type="GO" id="GO:0004523">
    <property type="term" value="F:RNA-DNA hybrid ribonuclease activity"/>
    <property type="evidence" value="ECO:0007669"/>
    <property type="project" value="InterPro"/>
</dbReference>
<dbReference type="GO" id="GO:0003676">
    <property type="term" value="F:nucleic acid binding"/>
    <property type="evidence" value="ECO:0007669"/>
    <property type="project" value="InterPro"/>
</dbReference>
<dbReference type="PANTHER" id="PTHR47723">
    <property type="entry name" value="OS05G0353850 PROTEIN"/>
    <property type="match status" value="1"/>
</dbReference>
<dbReference type="CDD" id="cd06222">
    <property type="entry name" value="RNase_H_like"/>
    <property type="match status" value="1"/>
</dbReference>
<evidence type="ECO:0000313" key="4">
    <source>
        <dbReference type="Proteomes" id="UP000324897"/>
    </source>
</evidence>
<dbReference type="InterPro" id="IPR002156">
    <property type="entry name" value="RNaseH_domain"/>
</dbReference>
<dbReference type="InterPro" id="IPR053151">
    <property type="entry name" value="RNase_H-like"/>
</dbReference>
<proteinExistence type="predicted"/>
<dbReference type="InterPro" id="IPR036397">
    <property type="entry name" value="RNaseH_sf"/>
</dbReference>
<organism evidence="3 4">
    <name type="scientific">Eragrostis curvula</name>
    <name type="common">weeping love grass</name>
    <dbReference type="NCBI Taxonomy" id="38414"/>
    <lineage>
        <taxon>Eukaryota</taxon>
        <taxon>Viridiplantae</taxon>
        <taxon>Streptophyta</taxon>
        <taxon>Embryophyta</taxon>
        <taxon>Tracheophyta</taxon>
        <taxon>Spermatophyta</taxon>
        <taxon>Magnoliopsida</taxon>
        <taxon>Liliopsida</taxon>
        <taxon>Poales</taxon>
        <taxon>Poaceae</taxon>
        <taxon>PACMAD clade</taxon>
        <taxon>Chloridoideae</taxon>
        <taxon>Eragrostideae</taxon>
        <taxon>Eragrostidinae</taxon>
        <taxon>Eragrostis</taxon>
    </lineage>
</organism>
<evidence type="ECO:0000313" key="3">
    <source>
        <dbReference type="EMBL" id="TVU51168.1"/>
    </source>
</evidence>
<dbReference type="Gramene" id="TVU51168">
    <property type="protein sequence ID" value="TVU51168"/>
    <property type="gene ID" value="EJB05_02576"/>
</dbReference>
<dbReference type="PANTHER" id="PTHR47723:SF24">
    <property type="entry name" value="RNASE H TYPE-1 DOMAIN-CONTAINING PROTEIN"/>
    <property type="match status" value="1"/>
</dbReference>
<dbReference type="InterPro" id="IPR012337">
    <property type="entry name" value="RNaseH-like_sf"/>
</dbReference>
<evidence type="ECO:0000259" key="1">
    <source>
        <dbReference type="Pfam" id="PF13456"/>
    </source>
</evidence>
<comment type="caution">
    <text evidence="3">The sequence shown here is derived from an EMBL/GenBank/DDBJ whole genome shotgun (WGS) entry which is preliminary data.</text>
</comment>
<evidence type="ECO:0000259" key="2">
    <source>
        <dbReference type="Pfam" id="PF13966"/>
    </source>
</evidence>
<name>A0A5J9WSQ1_9POAL</name>
<protein>
    <submittedName>
        <fullName evidence="3">Uncharacterized protein</fullName>
    </submittedName>
</protein>